<feature type="non-terminal residue" evidence="7">
    <location>
        <position position="1"/>
    </location>
</feature>
<feature type="coiled-coil region" evidence="4">
    <location>
        <begin position="120"/>
        <end position="147"/>
    </location>
</feature>
<evidence type="ECO:0000256" key="2">
    <source>
        <dbReference type="ARBA" id="ARBA00022490"/>
    </source>
</evidence>
<evidence type="ECO:0000256" key="4">
    <source>
        <dbReference type="SAM" id="Coils"/>
    </source>
</evidence>
<dbReference type="GO" id="GO:0031398">
    <property type="term" value="P:positive regulation of protein ubiquitination"/>
    <property type="evidence" value="ECO:0007669"/>
    <property type="project" value="TreeGrafter"/>
</dbReference>
<evidence type="ECO:0000256" key="3">
    <source>
        <dbReference type="ARBA" id="ARBA00023054"/>
    </source>
</evidence>
<dbReference type="OrthoDB" id="10063592at2759"/>
<evidence type="ECO:0000259" key="6">
    <source>
        <dbReference type="Pfam" id="PF11819"/>
    </source>
</evidence>
<organism evidence="7">
    <name type="scientific">Tetraodon nigroviridis</name>
    <name type="common">Spotted green pufferfish</name>
    <name type="synonym">Chelonodon nigroviridis</name>
    <dbReference type="NCBI Taxonomy" id="99883"/>
    <lineage>
        <taxon>Eukaryota</taxon>
        <taxon>Metazoa</taxon>
        <taxon>Chordata</taxon>
        <taxon>Craniata</taxon>
        <taxon>Vertebrata</taxon>
        <taxon>Euteleostomi</taxon>
        <taxon>Actinopterygii</taxon>
        <taxon>Neopterygii</taxon>
        <taxon>Teleostei</taxon>
        <taxon>Neoteleostei</taxon>
        <taxon>Acanthomorphata</taxon>
        <taxon>Eupercaria</taxon>
        <taxon>Tetraodontiformes</taxon>
        <taxon>Tetradontoidea</taxon>
        <taxon>Tetraodontidae</taxon>
        <taxon>Tetraodon</taxon>
    </lineage>
</organism>
<feature type="domain" description="Cytohesin Ubiquitin Protein Inducing" evidence="6">
    <location>
        <begin position="1"/>
        <end position="117"/>
    </location>
</feature>
<evidence type="ECO:0000313" key="7">
    <source>
        <dbReference type="EMBL" id="CAF96528.1"/>
    </source>
</evidence>
<keyword evidence="2" id="KW-0963">Cytoplasm</keyword>
<evidence type="ECO:0000256" key="5">
    <source>
        <dbReference type="SAM" id="MobiDB-lite"/>
    </source>
</evidence>
<feature type="non-terminal residue" evidence="7">
    <location>
        <position position="373"/>
    </location>
</feature>
<dbReference type="KEGG" id="tng:GSTEN00013606G001"/>
<feature type="region of interest" description="Disordered" evidence="5">
    <location>
        <begin position="332"/>
        <end position="373"/>
    </location>
</feature>
<comment type="subcellular location">
    <subcellularLocation>
        <location evidence="1">Cytoplasm</location>
    </subcellularLocation>
</comment>
<comment type="caution">
    <text evidence="7">The sequence shown here is derived from an EMBL/GenBank/DDBJ whole genome shotgun (WGS) entry which is preliminary data.</text>
</comment>
<reference evidence="7" key="1">
    <citation type="journal article" date="2004" name="Nature">
        <title>Genome duplication in the teleost fish Tetraodon nigroviridis reveals the early vertebrate proto-karyotype.</title>
        <authorList>
            <person name="Jaillon O."/>
            <person name="Aury J.-M."/>
            <person name="Brunet F."/>
            <person name="Petit J.-L."/>
            <person name="Stange-Thomann N."/>
            <person name="Mauceli E."/>
            <person name="Bouneau L."/>
            <person name="Fischer C."/>
            <person name="Ozouf-Costaz C."/>
            <person name="Bernot A."/>
            <person name="Nicaud S."/>
            <person name="Jaffe D."/>
            <person name="Fisher S."/>
            <person name="Lutfalla G."/>
            <person name="Dossat C."/>
            <person name="Segurens B."/>
            <person name="Dasilva C."/>
            <person name="Salanoubat M."/>
            <person name="Levy M."/>
            <person name="Boudet N."/>
            <person name="Castellano S."/>
            <person name="Anthouard V."/>
            <person name="Jubin C."/>
            <person name="Castelli V."/>
            <person name="Katinka M."/>
            <person name="Vacherie B."/>
            <person name="Biemont C."/>
            <person name="Skalli Z."/>
            <person name="Cattolico L."/>
            <person name="Poulain J."/>
            <person name="De Berardinis V."/>
            <person name="Cruaud C."/>
            <person name="Duprat S."/>
            <person name="Brottier P."/>
            <person name="Coutanceau J.-P."/>
            <person name="Gouzy J."/>
            <person name="Parra G."/>
            <person name="Lardier G."/>
            <person name="Chapple C."/>
            <person name="McKernan K.J."/>
            <person name="McEwan P."/>
            <person name="Bosak S."/>
            <person name="Kellis M."/>
            <person name="Volff J.-N."/>
            <person name="Guigo R."/>
            <person name="Zody M.C."/>
            <person name="Mesirov J."/>
            <person name="Lindblad-Toh K."/>
            <person name="Birren B."/>
            <person name="Nusbaum C."/>
            <person name="Kahn D."/>
            <person name="Robinson-Rechavi M."/>
            <person name="Laudet V."/>
            <person name="Schachter V."/>
            <person name="Quetier F."/>
            <person name="Saurin W."/>
            <person name="Scarpelli C."/>
            <person name="Wincker P."/>
            <person name="Lander E.S."/>
            <person name="Weissenbach J."/>
            <person name="Roest Crollius H."/>
        </authorList>
    </citation>
    <scope>NUCLEOTIDE SEQUENCE [LARGE SCALE GENOMIC DNA]</scope>
</reference>
<proteinExistence type="predicted"/>
<dbReference type="PANTHER" id="PTHR16093:SF6">
    <property type="entry name" value="INNATE IMMUNITY ACTIVATOR B"/>
    <property type="match status" value="1"/>
</dbReference>
<dbReference type="GO" id="GO:0005737">
    <property type="term" value="C:cytoplasm"/>
    <property type="evidence" value="ECO:0007669"/>
    <property type="project" value="UniProtKB-SubCell"/>
</dbReference>
<dbReference type="EMBL" id="CAAE01014479">
    <property type="protein sequence ID" value="CAF96528.1"/>
    <property type="molecule type" value="Genomic_DNA"/>
</dbReference>
<gene>
    <name evidence="7" type="ORF">GSTENG00013606001</name>
</gene>
<name>Q4SS54_TETNG</name>
<protein>
    <submittedName>
        <fullName evidence="7">(spotted green pufferfish) hypothetical protein</fullName>
    </submittedName>
</protein>
<dbReference type="PANTHER" id="PTHR16093">
    <property type="entry name" value="COILED-COIL DOMAIN-CONTAINING PROTEIN 120 FAMILY MEMBER"/>
    <property type="match status" value="1"/>
</dbReference>
<dbReference type="AlphaFoldDB" id="Q4SS54"/>
<reference evidence="7" key="2">
    <citation type="submission" date="2004-02" db="EMBL/GenBank/DDBJ databases">
        <authorList>
            <consortium name="Genoscope"/>
            <consortium name="Whitehead Institute Centre for Genome Research"/>
        </authorList>
    </citation>
    <scope>NUCLEOTIDE SEQUENCE</scope>
</reference>
<accession>Q4SS54</accession>
<dbReference type="InterPro" id="IPR043447">
    <property type="entry name" value="CCDC120/INAVA"/>
</dbReference>
<keyword evidence="3 4" id="KW-0175">Coiled coil</keyword>
<evidence type="ECO:0000256" key="1">
    <source>
        <dbReference type="ARBA" id="ARBA00004496"/>
    </source>
</evidence>
<dbReference type="Pfam" id="PF11819">
    <property type="entry name" value="CUPID"/>
    <property type="match status" value="1"/>
</dbReference>
<sequence length="373" mass="41910">SDSPTTLTKDVTTHTRAMKLRHQDLKDKLEICILELKKLCIREAELTGRLSDDYPLLPGEKPPQIRRRIGAAFKLDDQSIPQGTKDSELSSVDGQLALQTKIFEAARKLCEEERLSKAVKKSRQLQCKREEKKLKRLQELAFQLRLERGRSSPHPALNASQGESFTSTPWGCLQGDFYFSSVVVSFLNEMCCVPLTLCKRGCFDFQIWVHPMTALCLILWCKMRVRSNSRSPFLLQFVAMRSTTSLLESIWGLINKYRMNSFKFDTVDGLSACSRHLFFSPLEAISQLSQLSCTEQAHSSSLSFTNGSYLSPSVTPQPLPLTPTSSPIPSINSVTSLVSSPADDLPPIQHSPWTESSLDQPYEKSKKSRSSSK</sequence>
<dbReference type="InterPro" id="IPR021774">
    <property type="entry name" value="CUPID"/>
</dbReference>
<dbReference type="GO" id="GO:0034334">
    <property type="term" value="P:adherens junction maintenance"/>
    <property type="evidence" value="ECO:0007669"/>
    <property type="project" value="TreeGrafter"/>
</dbReference>